<dbReference type="InterPro" id="IPR019794">
    <property type="entry name" value="Peroxidases_AS"/>
</dbReference>
<keyword evidence="16" id="KW-1185">Reference proteome</keyword>
<keyword evidence="4" id="KW-0349">Heme</keyword>
<feature type="active site" description="Proton acceptor" evidence="10">
    <location>
        <position position="80"/>
    </location>
</feature>
<dbReference type="GO" id="GO:0140825">
    <property type="term" value="F:lactoperoxidase activity"/>
    <property type="evidence" value="ECO:0007669"/>
    <property type="project" value="UniProtKB-EC"/>
</dbReference>
<dbReference type="HOGENOM" id="CLU_010543_5_0_1"/>
<comment type="cofactor">
    <cofactor evidence="11">
        <name>Ca(2+)</name>
        <dbReference type="ChEBI" id="CHEBI:29108"/>
    </cofactor>
    <text evidence="11">Binds 2 calcium ions per subunit.</text>
</comment>
<dbReference type="GO" id="GO:0020037">
    <property type="term" value="F:heme binding"/>
    <property type="evidence" value="ECO:0007669"/>
    <property type="project" value="InterPro"/>
</dbReference>
<proteinExistence type="predicted"/>
<dbReference type="Gene3D" id="1.10.520.10">
    <property type="match status" value="1"/>
</dbReference>
<comment type="catalytic activity">
    <reaction evidence="1">
        <text>2 a phenolic donor + H2O2 = 2 a phenolic radical donor + 2 H2O</text>
        <dbReference type="Rhea" id="RHEA:56136"/>
        <dbReference type="ChEBI" id="CHEBI:15377"/>
        <dbReference type="ChEBI" id="CHEBI:16240"/>
        <dbReference type="ChEBI" id="CHEBI:139520"/>
        <dbReference type="ChEBI" id="CHEBI:139521"/>
        <dbReference type="EC" id="1.11.1.7"/>
    </reaction>
</comment>
<feature type="binding site" evidence="11">
    <location>
        <position position="84"/>
    </location>
    <ligand>
        <name>Ca(2+)</name>
        <dbReference type="ChEBI" id="CHEBI:29108"/>
        <label>1</label>
    </ligand>
</feature>
<reference evidence="16" key="2">
    <citation type="submission" date="2013-12" db="EMBL/GenBank/DDBJ databases">
        <authorList>
            <person name="Yu Y."/>
            <person name="Lee S."/>
            <person name="de Baynast K."/>
            <person name="Wissotski M."/>
            <person name="Liu L."/>
            <person name="Talag J."/>
            <person name="Goicoechea J."/>
            <person name="Angelova A."/>
            <person name="Jetty R."/>
            <person name="Kudrna D."/>
            <person name="Golser W."/>
            <person name="Rivera L."/>
            <person name="Zhang J."/>
            <person name="Wing R."/>
        </authorList>
    </citation>
    <scope>NUCLEOTIDE SEQUENCE</scope>
</reference>
<dbReference type="PROSITE" id="PS00436">
    <property type="entry name" value="PEROXIDASE_2"/>
    <property type="match status" value="1"/>
</dbReference>
<keyword evidence="5 11" id="KW-0479">Metal-binding</keyword>
<accession>A0A0D9VUD3</accession>
<reference evidence="15" key="3">
    <citation type="submission" date="2015-04" db="UniProtKB">
        <authorList>
            <consortium name="EnsemblPlants"/>
        </authorList>
    </citation>
    <scope>IDENTIFICATION</scope>
</reference>
<sequence length="87" mass="9048">MGKLSALLVSCAMLMAAMMASQVGEVAGFYTPPNPSTCGLKVGYYQDKCPHAEAIVKNVVGAAVIQDPGVGAGLIRMLFHDCFVEVG</sequence>
<dbReference type="PRINTS" id="PR00461">
    <property type="entry name" value="PLPEROXIDASE"/>
</dbReference>
<evidence type="ECO:0000256" key="6">
    <source>
        <dbReference type="ARBA" id="ARBA00022837"/>
    </source>
</evidence>
<reference evidence="15 16" key="1">
    <citation type="submission" date="2012-08" db="EMBL/GenBank/DDBJ databases">
        <title>Oryza genome evolution.</title>
        <authorList>
            <person name="Wing R.A."/>
        </authorList>
    </citation>
    <scope>NUCLEOTIDE SEQUENCE</scope>
</reference>
<keyword evidence="8" id="KW-0408">Iron</keyword>
<keyword evidence="3" id="KW-0575">Peroxidase</keyword>
<evidence type="ECO:0000256" key="10">
    <source>
        <dbReference type="PIRSR" id="PIRSR600823-1"/>
    </source>
</evidence>
<evidence type="ECO:0000259" key="14">
    <source>
        <dbReference type="PROSITE" id="PS50873"/>
    </source>
</evidence>
<dbReference type="PANTHER" id="PTHR31235">
    <property type="entry name" value="PEROXIDASE 25-RELATED"/>
    <property type="match status" value="1"/>
</dbReference>
<evidence type="ECO:0000256" key="8">
    <source>
        <dbReference type="ARBA" id="ARBA00023004"/>
    </source>
</evidence>
<evidence type="ECO:0000313" key="15">
    <source>
        <dbReference type="EnsemblPlants" id="LPERR03G16110.1"/>
    </source>
</evidence>
<dbReference type="InterPro" id="IPR002016">
    <property type="entry name" value="Haem_peroxidase"/>
</dbReference>
<evidence type="ECO:0000256" key="7">
    <source>
        <dbReference type="ARBA" id="ARBA00023002"/>
    </source>
</evidence>
<dbReference type="InterPro" id="IPR010255">
    <property type="entry name" value="Haem_peroxidase_sf"/>
</dbReference>
<evidence type="ECO:0000256" key="1">
    <source>
        <dbReference type="ARBA" id="ARBA00000189"/>
    </source>
</evidence>
<dbReference type="SUPFAM" id="SSF48113">
    <property type="entry name" value="Heme-dependent peroxidases"/>
    <property type="match status" value="1"/>
</dbReference>
<evidence type="ECO:0000256" key="13">
    <source>
        <dbReference type="SAM" id="SignalP"/>
    </source>
</evidence>
<feature type="binding site" evidence="11">
    <location>
        <position position="81"/>
    </location>
    <ligand>
        <name>Ca(2+)</name>
        <dbReference type="ChEBI" id="CHEBI:29108"/>
        <label>1</label>
    </ligand>
</feature>
<protein>
    <recommendedName>
        <fullName evidence="14">Plant heme peroxidase family profile domain-containing protein</fullName>
    </recommendedName>
</protein>
<evidence type="ECO:0000256" key="2">
    <source>
        <dbReference type="ARBA" id="ARBA00001970"/>
    </source>
</evidence>
<dbReference type="STRING" id="77586.A0A0D9VUD3"/>
<comment type="cofactor">
    <cofactor evidence="2">
        <name>heme b</name>
        <dbReference type="ChEBI" id="CHEBI:60344"/>
    </cofactor>
</comment>
<evidence type="ECO:0000256" key="4">
    <source>
        <dbReference type="ARBA" id="ARBA00022617"/>
    </source>
</evidence>
<feature type="signal peptide" evidence="13">
    <location>
        <begin position="1"/>
        <end position="28"/>
    </location>
</feature>
<organism evidence="15 16">
    <name type="scientific">Leersia perrieri</name>
    <dbReference type="NCBI Taxonomy" id="77586"/>
    <lineage>
        <taxon>Eukaryota</taxon>
        <taxon>Viridiplantae</taxon>
        <taxon>Streptophyta</taxon>
        <taxon>Embryophyta</taxon>
        <taxon>Tracheophyta</taxon>
        <taxon>Spermatophyta</taxon>
        <taxon>Magnoliopsida</taxon>
        <taxon>Liliopsida</taxon>
        <taxon>Poales</taxon>
        <taxon>Poaceae</taxon>
        <taxon>BOP clade</taxon>
        <taxon>Oryzoideae</taxon>
        <taxon>Oryzeae</taxon>
        <taxon>Oryzinae</taxon>
        <taxon>Leersia</taxon>
    </lineage>
</organism>
<evidence type="ECO:0000256" key="5">
    <source>
        <dbReference type="ARBA" id="ARBA00022723"/>
    </source>
</evidence>
<dbReference type="EnsemblPlants" id="LPERR03G16110.1">
    <property type="protein sequence ID" value="LPERR03G16110.1"/>
    <property type="gene ID" value="LPERR03G16110"/>
</dbReference>
<feature type="site" description="Transition state stabilizer" evidence="12">
    <location>
        <position position="76"/>
    </location>
</feature>
<name>A0A0D9VUD3_9ORYZ</name>
<keyword evidence="6 11" id="KW-0106">Calcium</keyword>
<keyword evidence="13" id="KW-0732">Signal</keyword>
<dbReference type="GO" id="GO:0046872">
    <property type="term" value="F:metal ion binding"/>
    <property type="evidence" value="ECO:0007669"/>
    <property type="project" value="UniProtKB-KW"/>
</dbReference>
<dbReference type="Gramene" id="LPERR03G16110.1">
    <property type="protein sequence ID" value="LPERR03G16110.1"/>
    <property type="gene ID" value="LPERR03G16110"/>
</dbReference>
<keyword evidence="9" id="KW-0376">Hydrogen peroxide</keyword>
<evidence type="ECO:0000256" key="12">
    <source>
        <dbReference type="PIRSR" id="PIRSR600823-4"/>
    </source>
</evidence>
<dbReference type="GO" id="GO:0006979">
    <property type="term" value="P:response to oxidative stress"/>
    <property type="evidence" value="ECO:0007669"/>
    <property type="project" value="InterPro"/>
</dbReference>
<evidence type="ECO:0000256" key="3">
    <source>
        <dbReference type="ARBA" id="ARBA00022559"/>
    </source>
</evidence>
<evidence type="ECO:0000256" key="11">
    <source>
        <dbReference type="PIRSR" id="PIRSR600823-3"/>
    </source>
</evidence>
<evidence type="ECO:0000256" key="9">
    <source>
        <dbReference type="ARBA" id="ARBA00023324"/>
    </source>
</evidence>
<dbReference type="GO" id="GO:0042744">
    <property type="term" value="P:hydrogen peroxide catabolic process"/>
    <property type="evidence" value="ECO:0007669"/>
    <property type="project" value="UniProtKB-KW"/>
</dbReference>
<dbReference type="AlphaFoldDB" id="A0A0D9VUD3"/>
<feature type="domain" description="Plant heme peroxidase family profile" evidence="14">
    <location>
        <begin position="39"/>
        <end position="87"/>
    </location>
</feature>
<dbReference type="InterPro" id="IPR000823">
    <property type="entry name" value="Peroxidase_pln"/>
</dbReference>
<dbReference type="PROSITE" id="PS50873">
    <property type="entry name" value="PEROXIDASE_4"/>
    <property type="match status" value="1"/>
</dbReference>
<keyword evidence="7" id="KW-0560">Oxidoreductase</keyword>
<evidence type="ECO:0000313" key="16">
    <source>
        <dbReference type="Proteomes" id="UP000032180"/>
    </source>
</evidence>
<feature type="chain" id="PRO_5002347856" description="Plant heme peroxidase family profile domain-containing protein" evidence="13">
    <location>
        <begin position="29"/>
        <end position="87"/>
    </location>
</feature>
<dbReference type="Proteomes" id="UP000032180">
    <property type="component" value="Chromosome 3"/>
</dbReference>